<sequence>MLRRQEFDRRVFLETVRKHKAKVHMVTAARAVPRVQGTMVVMQPVILLHYTFSFEEKGREQTWIFEEAIDDNGSKLDIKGSLLEEFRSDDELRAQLEVTDPTMALPPPTGI</sequence>
<protein>
    <submittedName>
        <fullName evidence="1">Uncharacterized protein</fullName>
    </submittedName>
</protein>
<accession>A0A150PLV2</accession>
<comment type="caution">
    <text evidence="1">The sequence shown here is derived from an EMBL/GenBank/DDBJ whole genome shotgun (WGS) entry which is preliminary data.</text>
</comment>
<organism evidence="1 2">
    <name type="scientific">Sorangium cellulosum</name>
    <name type="common">Polyangium cellulosum</name>
    <dbReference type="NCBI Taxonomy" id="56"/>
    <lineage>
        <taxon>Bacteria</taxon>
        <taxon>Pseudomonadati</taxon>
        <taxon>Myxococcota</taxon>
        <taxon>Polyangia</taxon>
        <taxon>Polyangiales</taxon>
        <taxon>Polyangiaceae</taxon>
        <taxon>Sorangium</taxon>
    </lineage>
</organism>
<evidence type="ECO:0000313" key="1">
    <source>
        <dbReference type="EMBL" id="KYF56664.1"/>
    </source>
</evidence>
<proteinExistence type="predicted"/>
<dbReference type="AlphaFoldDB" id="A0A150PLV2"/>
<evidence type="ECO:0000313" key="2">
    <source>
        <dbReference type="Proteomes" id="UP000075604"/>
    </source>
</evidence>
<reference evidence="1 2" key="1">
    <citation type="submission" date="2014-02" db="EMBL/GenBank/DDBJ databases">
        <title>The small core and large imbalanced accessory genome model reveals a collaborative survival strategy of Sorangium cellulosum strains in nature.</title>
        <authorList>
            <person name="Han K."/>
            <person name="Peng R."/>
            <person name="Blom J."/>
            <person name="Li Y.-Z."/>
        </authorList>
    </citation>
    <scope>NUCLEOTIDE SEQUENCE [LARGE SCALE GENOMIC DNA]</scope>
    <source>
        <strain evidence="1 2">So0157-18</strain>
    </source>
</reference>
<dbReference type="EMBL" id="JELX01002058">
    <property type="protein sequence ID" value="KYF56664.1"/>
    <property type="molecule type" value="Genomic_DNA"/>
</dbReference>
<name>A0A150PLV2_SORCE</name>
<dbReference type="Proteomes" id="UP000075604">
    <property type="component" value="Unassembled WGS sequence"/>
</dbReference>
<gene>
    <name evidence="1" type="ORF">BE04_09470</name>
</gene>